<dbReference type="EMBL" id="CP162607">
    <property type="protein sequence ID" value="XDK36517.1"/>
    <property type="molecule type" value="Genomic_DNA"/>
</dbReference>
<name>A0AB39I0Y7_9PSED</name>
<protein>
    <submittedName>
        <fullName evidence="1">Uncharacterized protein</fullName>
    </submittedName>
</protein>
<gene>
    <name evidence="1" type="ORF">AB4Y39_22890</name>
</gene>
<evidence type="ECO:0000313" key="1">
    <source>
        <dbReference type="EMBL" id="XDK36517.1"/>
    </source>
</evidence>
<organism evidence="1">
    <name type="scientific">Pseudomonas sp. Hg7Tf</name>
    <dbReference type="NCBI Taxonomy" id="3236988"/>
    <lineage>
        <taxon>Bacteria</taxon>
        <taxon>Pseudomonadati</taxon>
        <taxon>Pseudomonadota</taxon>
        <taxon>Gammaproteobacteria</taxon>
        <taxon>Pseudomonadales</taxon>
        <taxon>Pseudomonadaceae</taxon>
        <taxon>Pseudomonas</taxon>
    </lineage>
</organism>
<dbReference type="RefSeq" id="WP_045181179.1">
    <property type="nucleotide sequence ID" value="NZ_CP162607.1"/>
</dbReference>
<proteinExistence type="predicted"/>
<reference evidence="1" key="1">
    <citation type="submission" date="2024-07" db="EMBL/GenBank/DDBJ databases">
        <title>Identification and characteristics of a novel species of coltsfoot's symbiotic bacteria.</title>
        <authorList>
            <person name="Juszczyk A."/>
            <person name="Jasielczuk I."/>
            <person name="Gurgul A."/>
            <person name="Rogala M."/>
            <person name="Kowalczyk A."/>
            <person name="Szmatola T."/>
            <person name="Kosecka-Strojek M."/>
            <person name="Arent Z."/>
            <person name="Latowski D."/>
        </authorList>
    </citation>
    <scope>NUCLEOTIDE SEQUENCE</scope>
    <source>
        <strain evidence="1">Hg7Tf</strain>
    </source>
</reference>
<accession>A0AB39I0Y7</accession>
<sequence length="64" mass="7254">MLADNTGYKAFDDIDSASKNFLWSTLHSAEMAKGLVETLINGVAAFEYPLTREVPLFCRQRITW</sequence>
<dbReference type="AlphaFoldDB" id="A0AB39I0Y7"/>